<accession>K3XTT8</accession>
<name>K3XTT8_SETIT</name>
<dbReference type="Proteomes" id="UP000004995">
    <property type="component" value="Unassembled WGS sequence"/>
</dbReference>
<dbReference type="HOGENOM" id="CLU_2709506_0_0_1"/>
<organism evidence="1 2">
    <name type="scientific">Setaria italica</name>
    <name type="common">Foxtail millet</name>
    <name type="synonym">Panicum italicum</name>
    <dbReference type="NCBI Taxonomy" id="4555"/>
    <lineage>
        <taxon>Eukaryota</taxon>
        <taxon>Viridiplantae</taxon>
        <taxon>Streptophyta</taxon>
        <taxon>Embryophyta</taxon>
        <taxon>Tracheophyta</taxon>
        <taxon>Spermatophyta</taxon>
        <taxon>Magnoliopsida</taxon>
        <taxon>Liliopsida</taxon>
        <taxon>Poales</taxon>
        <taxon>Poaceae</taxon>
        <taxon>PACMAD clade</taxon>
        <taxon>Panicoideae</taxon>
        <taxon>Panicodae</taxon>
        <taxon>Paniceae</taxon>
        <taxon>Cenchrinae</taxon>
        <taxon>Setaria</taxon>
    </lineage>
</organism>
<proteinExistence type="predicted"/>
<protein>
    <submittedName>
        <fullName evidence="1">Uncharacterized protein</fullName>
    </submittedName>
</protein>
<evidence type="ECO:0000313" key="1">
    <source>
        <dbReference type="EnsemblPlants" id="KQL03473"/>
    </source>
</evidence>
<dbReference type="EMBL" id="AGNK02002764">
    <property type="status" value="NOT_ANNOTATED_CDS"/>
    <property type="molecule type" value="Genomic_DNA"/>
</dbReference>
<dbReference type="EnsemblPlants" id="KQL03473">
    <property type="protein sequence ID" value="KQL03473"/>
    <property type="gene ID" value="SETIT_005345mg"/>
</dbReference>
<dbReference type="InParanoid" id="K3XTT8"/>
<reference evidence="2" key="1">
    <citation type="journal article" date="2012" name="Nat. Biotechnol.">
        <title>Reference genome sequence of the model plant Setaria.</title>
        <authorList>
            <person name="Bennetzen J.L."/>
            <person name="Schmutz J."/>
            <person name="Wang H."/>
            <person name="Percifield R."/>
            <person name="Hawkins J."/>
            <person name="Pontaroli A.C."/>
            <person name="Estep M."/>
            <person name="Feng L."/>
            <person name="Vaughn J.N."/>
            <person name="Grimwood J."/>
            <person name="Jenkins J."/>
            <person name="Barry K."/>
            <person name="Lindquist E."/>
            <person name="Hellsten U."/>
            <person name="Deshpande S."/>
            <person name="Wang X."/>
            <person name="Wu X."/>
            <person name="Mitros T."/>
            <person name="Triplett J."/>
            <person name="Yang X."/>
            <person name="Ye C.Y."/>
            <person name="Mauro-Herrera M."/>
            <person name="Wang L."/>
            <person name="Li P."/>
            <person name="Sharma M."/>
            <person name="Sharma R."/>
            <person name="Ronald P.C."/>
            <person name="Panaud O."/>
            <person name="Kellogg E.A."/>
            <person name="Brutnell T.P."/>
            <person name="Doust A.N."/>
            <person name="Tuskan G.A."/>
            <person name="Rokhsar D."/>
            <person name="Devos K.M."/>
        </authorList>
    </citation>
    <scope>NUCLEOTIDE SEQUENCE [LARGE SCALE GENOMIC DNA]</scope>
    <source>
        <strain evidence="2">cv. Yugu1</strain>
    </source>
</reference>
<dbReference type="AlphaFoldDB" id="K3XTT8"/>
<keyword evidence="2" id="KW-1185">Reference proteome</keyword>
<sequence length="73" mass="8664">MSQKWMALRMNPIQKHLKMQKLVVLELQNGLTTTQMCSRQIHPQAVLLLARQSSTKISWKKLEWLKLDHNRLN</sequence>
<dbReference type="Gramene" id="KQL03473">
    <property type="protein sequence ID" value="KQL03473"/>
    <property type="gene ID" value="SETIT_005345mg"/>
</dbReference>
<evidence type="ECO:0000313" key="2">
    <source>
        <dbReference type="Proteomes" id="UP000004995"/>
    </source>
</evidence>
<reference evidence="1" key="2">
    <citation type="submission" date="2018-08" db="UniProtKB">
        <authorList>
            <consortium name="EnsemblPlants"/>
        </authorList>
    </citation>
    <scope>IDENTIFICATION</scope>
    <source>
        <strain evidence="1">Yugu1</strain>
    </source>
</reference>